<proteinExistence type="predicted"/>
<dbReference type="EMBL" id="JACGWO010000011">
    <property type="protein sequence ID" value="KAK4416140.1"/>
    <property type="molecule type" value="Genomic_DNA"/>
</dbReference>
<dbReference type="Proteomes" id="UP001293254">
    <property type="component" value="Unassembled WGS sequence"/>
</dbReference>
<dbReference type="AlphaFoldDB" id="A0AAE1XQF4"/>
<keyword evidence="2" id="KW-1185">Reference proteome</keyword>
<reference evidence="1" key="2">
    <citation type="journal article" date="2024" name="Plant">
        <title>Genomic evolution and insights into agronomic trait innovations of Sesamum species.</title>
        <authorList>
            <person name="Miao H."/>
            <person name="Wang L."/>
            <person name="Qu L."/>
            <person name="Liu H."/>
            <person name="Sun Y."/>
            <person name="Le M."/>
            <person name="Wang Q."/>
            <person name="Wei S."/>
            <person name="Zheng Y."/>
            <person name="Lin W."/>
            <person name="Duan Y."/>
            <person name="Cao H."/>
            <person name="Xiong S."/>
            <person name="Wang X."/>
            <person name="Wei L."/>
            <person name="Li C."/>
            <person name="Ma Q."/>
            <person name="Ju M."/>
            <person name="Zhao R."/>
            <person name="Li G."/>
            <person name="Mu C."/>
            <person name="Tian Q."/>
            <person name="Mei H."/>
            <person name="Zhang T."/>
            <person name="Gao T."/>
            <person name="Zhang H."/>
        </authorList>
    </citation>
    <scope>NUCLEOTIDE SEQUENCE</scope>
    <source>
        <strain evidence="1">3651</strain>
    </source>
</reference>
<accession>A0AAE1XQF4</accession>
<evidence type="ECO:0000313" key="2">
    <source>
        <dbReference type="Proteomes" id="UP001293254"/>
    </source>
</evidence>
<reference evidence="1" key="1">
    <citation type="submission" date="2020-06" db="EMBL/GenBank/DDBJ databases">
        <authorList>
            <person name="Li T."/>
            <person name="Hu X."/>
            <person name="Zhang T."/>
            <person name="Song X."/>
            <person name="Zhang H."/>
            <person name="Dai N."/>
            <person name="Sheng W."/>
            <person name="Hou X."/>
            <person name="Wei L."/>
        </authorList>
    </citation>
    <scope>NUCLEOTIDE SEQUENCE</scope>
    <source>
        <strain evidence="1">3651</strain>
        <tissue evidence="1">Leaf</tissue>
    </source>
</reference>
<comment type="caution">
    <text evidence="1">The sequence shown here is derived from an EMBL/GenBank/DDBJ whole genome shotgun (WGS) entry which is preliminary data.</text>
</comment>
<sequence length="140" mass="14602">MMFSNSLLPRSNFHENPNYGGGGNDISQTEAVATNGALTASWVEKFRVGRVLTLACLGLSQDPMDCMGVPHMAPLLARVDNVGGVSGSVSTVVGMVIAGASISMPIVSCGVFASPRTIATPMGLPETQSYPLSLTHHLKQ</sequence>
<organism evidence="1 2">
    <name type="scientific">Sesamum alatum</name>
    <dbReference type="NCBI Taxonomy" id="300844"/>
    <lineage>
        <taxon>Eukaryota</taxon>
        <taxon>Viridiplantae</taxon>
        <taxon>Streptophyta</taxon>
        <taxon>Embryophyta</taxon>
        <taxon>Tracheophyta</taxon>
        <taxon>Spermatophyta</taxon>
        <taxon>Magnoliopsida</taxon>
        <taxon>eudicotyledons</taxon>
        <taxon>Gunneridae</taxon>
        <taxon>Pentapetalae</taxon>
        <taxon>asterids</taxon>
        <taxon>lamiids</taxon>
        <taxon>Lamiales</taxon>
        <taxon>Pedaliaceae</taxon>
        <taxon>Sesamum</taxon>
    </lineage>
</organism>
<protein>
    <submittedName>
        <fullName evidence="1">Uncharacterized protein</fullName>
    </submittedName>
</protein>
<name>A0AAE1XQF4_9LAMI</name>
<gene>
    <name evidence="1" type="ORF">Salat_2721400</name>
</gene>
<evidence type="ECO:0000313" key="1">
    <source>
        <dbReference type="EMBL" id="KAK4416140.1"/>
    </source>
</evidence>